<feature type="transmembrane region" description="Helical" evidence="2">
    <location>
        <begin position="418"/>
        <end position="439"/>
    </location>
</feature>
<evidence type="ECO:0000256" key="2">
    <source>
        <dbReference type="SAM" id="Phobius"/>
    </source>
</evidence>
<evidence type="ECO:0000313" key="3">
    <source>
        <dbReference type="EMBL" id="PTL59690.1"/>
    </source>
</evidence>
<name>A0A2T4UKD7_9ACTN</name>
<comment type="caution">
    <text evidence="3">The sequence shown here is derived from an EMBL/GenBank/DDBJ whole genome shotgun (WGS) entry which is preliminary data.</text>
</comment>
<organism evidence="3 4">
    <name type="scientific">Paraconexibacter algicola</name>
    <dbReference type="NCBI Taxonomy" id="2133960"/>
    <lineage>
        <taxon>Bacteria</taxon>
        <taxon>Bacillati</taxon>
        <taxon>Actinomycetota</taxon>
        <taxon>Thermoleophilia</taxon>
        <taxon>Solirubrobacterales</taxon>
        <taxon>Paraconexibacteraceae</taxon>
        <taxon>Paraconexibacter</taxon>
    </lineage>
</organism>
<reference evidence="3 4" key="1">
    <citation type="submission" date="2018-03" db="EMBL/GenBank/DDBJ databases">
        <title>Aquarubrobacter algicola gen. nov., sp. nov., a novel actinobacterium isolated from shallow eutrophic lake during the end of cyanobacterial harmful algal blooms.</title>
        <authorList>
            <person name="Chun S.J."/>
        </authorList>
    </citation>
    <scope>NUCLEOTIDE SEQUENCE [LARGE SCALE GENOMIC DNA]</scope>
    <source>
        <strain evidence="3 4">Seoho-28</strain>
    </source>
</reference>
<accession>A0A2T4UKD7</accession>
<feature type="transmembrane region" description="Helical" evidence="2">
    <location>
        <begin position="503"/>
        <end position="522"/>
    </location>
</feature>
<feature type="transmembrane region" description="Helical" evidence="2">
    <location>
        <begin position="364"/>
        <end position="383"/>
    </location>
</feature>
<dbReference type="RefSeq" id="WP_107568333.1">
    <property type="nucleotide sequence ID" value="NZ_PYYB01000001.1"/>
</dbReference>
<keyword evidence="2" id="KW-0472">Membrane</keyword>
<keyword evidence="2" id="KW-0812">Transmembrane</keyword>
<gene>
    <name evidence="3" type="ORF">C7Y72_08520</name>
</gene>
<feature type="transmembrane region" description="Helical" evidence="2">
    <location>
        <begin position="395"/>
        <end position="411"/>
    </location>
</feature>
<feature type="transmembrane region" description="Helical" evidence="2">
    <location>
        <begin position="189"/>
        <end position="207"/>
    </location>
</feature>
<feature type="transmembrane region" description="Helical" evidence="2">
    <location>
        <begin position="339"/>
        <end position="357"/>
    </location>
</feature>
<keyword evidence="2" id="KW-1133">Transmembrane helix</keyword>
<protein>
    <recommendedName>
        <fullName evidence="5">Glycosyltransferase RgtA/B/C/D-like domain-containing protein</fullName>
    </recommendedName>
</protein>
<keyword evidence="4" id="KW-1185">Reference proteome</keyword>
<feature type="transmembrane region" description="Helical" evidence="2">
    <location>
        <begin position="470"/>
        <end position="491"/>
    </location>
</feature>
<feature type="region of interest" description="Disordered" evidence="1">
    <location>
        <begin position="571"/>
        <end position="612"/>
    </location>
</feature>
<evidence type="ECO:0000256" key="1">
    <source>
        <dbReference type="SAM" id="MobiDB-lite"/>
    </source>
</evidence>
<dbReference type="EMBL" id="PYYB01000001">
    <property type="protein sequence ID" value="PTL59690.1"/>
    <property type="molecule type" value="Genomic_DNA"/>
</dbReference>
<dbReference type="OrthoDB" id="246802at2"/>
<proteinExistence type="predicted"/>
<feature type="transmembrane region" description="Helical" evidence="2">
    <location>
        <begin position="266"/>
        <end position="286"/>
    </location>
</feature>
<evidence type="ECO:0000313" key="4">
    <source>
        <dbReference type="Proteomes" id="UP000240739"/>
    </source>
</evidence>
<dbReference type="AlphaFoldDB" id="A0A2T4UKD7"/>
<sequence length="612" mass="64597">MALRSRRGALALVALGLGWALVMQSLGWAQTSYYAFVKALGAGTTKIDAYHWETRDKSYIDGHFYSVKAPGLPLLLTPVSEVLDAAGGRTVAADAAKRAKEGGAAQWSYRALNVHAYGYDRANAIATKSRLERQAPLVWALGLVGTVIPALLLLVLVRRRVERVEPGLGALTAVTLGGATLIMPFAVNLFGHVLATLLAFAAFALAWHERDRPTPRLVLLALAGLLSGLAVTTEYPLAIAGAIVGLYAMLRPDAITAGPRALAARAGTYATGVILGVVPLFVYNLVAFGSITTLSYKNAVNEQGTTGHETLGLNDGGFFGIGVPAPRQALDLLISPRGVLVLIPIVVMACVGTWLLYRRGRRAEASVIGAIAAAYYLYDTGYWLPMGGGSPGPRFLIPMLPFLAVGLACAWRRYPGPTLALAVPSAVTMVVATITMPLIGPGGTATWMDRLEIANFQHTFLSVLGLDNGWAAIAPVLLLFAAAAVLAARSAPRLALLRGQARPAALTLLAWGVLAGLVAPAYGEEEISGAIVGPTGKVIHTAHQSLVVAAVLVAALVLLVTIRRSADAVDDEVPTDAALETQARERTRTPRLPWRPREPIGVQHHRPDPETA</sequence>
<feature type="transmembrane region" description="Helical" evidence="2">
    <location>
        <begin position="214"/>
        <end position="231"/>
    </location>
</feature>
<feature type="transmembrane region" description="Helical" evidence="2">
    <location>
        <begin position="542"/>
        <end position="562"/>
    </location>
</feature>
<feature type="transmembrane region" description="Helical" evidence="2">
    <location>
        <begin position="137"/>
        <end position="157"/>
    </location>
</feature>
<evidence type="ECO:0008006" key="5">
    <source>
        <dbReference type="Google" id="ProtNLM"/>
    </source>
</evidence>
<dbReference type="Proteomes" id="UP000240739">
    <property type="component" value="Unassembled WGS sequence"/>
</dbReference>